<protein>
    <submittedName>
        <fullName evidence="1">Uncharacterized protein</fullName>
    </submittedName>
</protein>
<gene>
    <name evidence="1" type="ORF">EV182_003432</name>
</gene>
<comment type="caution">
    <text evidence="1">The sequence shown here is derived from an EMBL/GenBank/DDBJ whole genome shotgun (WGS) entry which is preliminary data.</text>
</comment>
<accession>A0ACC1HGX6</accession>
<dbReference type="EMBL" id="JAMZIH010006032">
    <property type="protein sequence ID" value="KAJ1674363.1"/>
    <property type="molecule type" value="Genomic_DNA"/>
</dbReference>
<proteinExistence type="predicted"/>
<name>A0ACC1HGX6_9FUNG</name>
<evidence type="ECO:0000313" key="2">
    <source>
        <dbReference type="Proteomes" id="UP001145114"/>
    </source>
</evidence>
<dbReference type="Proteomes" id="UP001145114">
    <property type="component" value="Unassembled WGS sequence"/>
</dbReference>
<organism evidence="1 2">
    <name type="scientific">Spiromyces aspiralis</name>
    <dbReference type="NCBI Taxonomy" id="68401"/>
    <lineage>
        <taxon>Eukaryota</taxon>
        <taxon>Fungi</taxon>
        <taxon>Fungi incertae sedis</taxon>
        <taxon>Zoopagomycota</taxon>
        <taxon>Kickxellomycotina</taxon>
        <taxon>Kickxellomycetes</taxon>
        <taxon>Kickxellales</taxon>
        <taxon>Kickxellaceae</taxon>
        <taxon>Spiromyces</taxon>
    </lineage>
</organism>
<evidence type="ECO:0000313" key="1">
    <source>
        <dbReference type="EMBL" id="KAJ1674363.1"/>
    </source>
</evidence>
<keyword evidence="2" id="KW-1185">Reference proteome</keyword>
<reference evidence="1" key="1">
    <citation type="submission" date="2022-06" db="EMBL/GenBank/DDBJ databases">
        <title>Phylogenomic reconstructions and comparative analyses of Kickxellomycotina fungi.</title>
        <authorList>
            <person name="Reynolds N.K."/>
            <person name="Stajich J.E."/>
            <person name="Barry K."/>
            <person name="Grigoriev I.V."/>
            <person name="Crous P."/>
            <person name="Smith M.E."/>
        </authorList>
    </citation>
    <scope>NUCLEOTIDE SEQUENCE</scope>
    <source>
        <strain evidence="1">RSA 2271</strain>
    </source>
</reference>
<sequence>MTRLQARTPSSTLRNAAQSLLLLCLLAASFSLVAAHGSGHDDDEDSIPLAEECNATGVDNWNRGLQIGAIFIIMSVAGTGVFTPIISRYVSWFKFSSTVVDIGKYFGAGVIIATALIHMLNEATEHFGDPCIGDRLGGYEGWSFCIAMLAIFAMHLMETLLHSHAAKCAARKTAHPPSFDGNPEDGNIKAAQSTTSVNHSTPAPTYDAGVEHAHHDHTTTPNCHTHGISFITDDSEQARLHVSTLVLEVGIALHSVIIGMSLAVSSGSSFKSLLAALCFHQFFEGVALGSRLSSLKYKKHAFMFASINAAFFMFSTPLGQIIGIGIRESYAPRSSASLLTQGVLDSLSAGILLYSGIVNFLVEEFSSSAFRNGSKVYKLSRFASMYLGAALMALIGKWA</sequence>